<feature type="compositionally biased region" description="Basic and acidic residues" evidence="1">
    <location>
        <begin position="17"/>
        <end position="27"/>
    </location>
</feature>
<dbReference type="EMBL" id="JARJLG010000042">
    <property type="protein sequence ID" value="KAJ7762841.1"/>
    <property type="molecule type" value="Genomic_DNA"/>
</dbReference>
<feature type="region of interest" description="Disordered" evidence="1">
    <location>
        <begin position="1"/>
        <end position="27"/>
    </location>
</feature>
<sequence length="234" mass="25824">MSDSGTQLGSNLSCSEMMKEQKKGHGEEKTIPFLHVVLDLHEEGHETTMELDKAKKAVNISGWLAPESNGSPAAMSADVATHHRAGHLHDCRPREELQSNSGRTPGPVMAQPQVERVDGPSMEAAHHRAVLGPTGKFTKRPKREKRLILSWFSPESNESPAAEDSTTLTWSAGVATHHRAVPWPLWPSILWDNFRGENPFGVLQFLSHLGFIPILVPVLPQSICTMVALVRDRK</sequence>
<evidence type="ECO:0000313" key="4">
    <source>
        <dbReference type="Proteomes" id="UP001215280"/>
    </source>
</evidence>
<accession>A0AAD7JFT6</accession>
<keyword evidence="2" id="KW-0812">Transmembrane</keyword>
<keyword evidence="2" id="KW-0472">Membrane</keyword>
<feature type="compositionally biased region" description="Basic and acidic residues" evidence="1">
    <location>
        <begin position="87"/>
        <end position="97"/>
    </location>
</feature>
<reference evidence="3" key="1">
    <citation type="submission" date="2023-03" db="EMBL/GenBank/DDBJ databases">
        <title>Massive genome expansion in bonnet fungi (Mycena s.s.) driven by repeated elements and novel gene families across ecological guilds.</title>
        <authorList>
            <consortium name="Lawrence Berkeley National Laboratory"/>
            <person name="Harder C.B."/>
            <person name="Miyauchi S."/>
            <person name="Viragh M."/>
            <person name="Kuo A."/>
            <person name="Thoen E."/>
            <person name="Andreopoulos B."/>
            <person name="Lu D."/>
            <person name="Skrede I."/>
            <person name="Drula E."/>
            <person name="Henrissat B."/>
            <person name="Morin E."/>
            <person name="Kohler A."/>
            <person name="Barry K."/>
            <person name="LaButti K."/>
            <person name="Morin E."/>
            <person name="Salamov A."/>
            <person name="Lipzen A."/>
            <person name="Mereny Z."/>
            <person name="Hegedus B."/>
            <person name="Baldrian P."/>
            <person name="Stursova M."/>
            <person name="Weitz H."/>
            <person name="Taylor A."/>
            <person name="Grigoriev I.V."/>
            <person name="Nagy L.G."/>
            <person name="Martin F."/>
            <person name="Kauserud H."/>
        </authorList>
    </citation>
    <scope>NUCLEOTIDE SEQUENCE</scope>
    <source>
        <strain evidence="3">CBHHK188m</strain>
    </source>
</reference>
<keyword evidence="2" id="KW-1133">Transmembrane helix</keyword>
<evidence type="ECO:0000256" key="1">
    <source>
        <dbReference type="SAM" id="MobiDB-lite"/>
    </source>
</evidence>
<gene>
    <name evidence="3" type="ORF">DFH07DRAFT_771053</name>
</gene>
<proteinExistence type="predicted"/>
<feature type="compositionally biased region" description="Polar residues" evidence="1">
    <location>
        <begin position="1"/>
        <end position="14"/>
    </location>
</feature>
<name>A0AAD7JFT6_9AGAR</name>
<evidence type="ECO:0000313" key="3">
    <source>
        <dbReference type="EMBL" id="KAJ7762841.1"/>
    </source>
</evidence>
<feature type="region of interest" description="Disordered" evidence="1">
    <location>
        <begin position="71"/>
        <end position="110"/>
    </location>
</feature>
<dbReference type="AlphaFoldDB" id="A0AAD7JFT6"/>
<dbReference type="Proteomes" id="UP001215280">
    <property type="component" value="Unassembled WGS sequence"/>
</dbReference>
<comment type="caution">
    <text evidence="3">The sequence shown here is derived from an EMBL/GenBank/DDBJ whole genome shotgun (WGS) entry which is preliminary data.</text>
</comment>
<protein>
    <submittedName>
        <fullName evidence="3">Uncharacterized protein</fullName>
    </submittedName>
</protein>
<feature type="transmembrane region" description="Helical" evidence="2">
    <location>
        <begin position="205"/>
        <end position="230"/>
    </location>
</feature>
<evidence type="ECO:0000256" key="2">
    <source>
        <dbReference type="SAM" id="Phobius"/>
    </source>
</evidence>
<keyword evidence="4" id="KW-1185">Reference proteome</keyword>
<organism evidence="3 4">
    <name type="scientific">Mycena maculata</name>
    <dbReference type="NCBI Taxonomy" id="230809"/>
    <lineage>
        <taxon>Eukaryota</taxon>
        <taxon>Fungi</taxon>
        <taxon>Dikarya</taxon>
        <taxon>Basidiomycota</taxon>
        <taxon>Agaricomycotina</taxon>
        <taxon>Agaricomycetes</taxon>
        <taxon>Agaricomycetidae</taxon>
        <taxon>Agaricales</taxon>
        <taxon>Marasmiineae</taxon>
        <taxon>Mycenaceae</taxon>
        <taxon>Mycena</taxon>
    </lineage>
</organism>